<dbReference type="GO" id="GO:0006506">
    <property type="term" value="P:GPI anchor biosynthetic process"/>
    <property type="evidence" value="ECO:0007669"/>
    <property type="project" value="TreeGrafter"/>
</dbReference>
<evidence type="ECO:0000313" key="9">
    <source>
        <dbReference type="EMBL" id="VFT85809.1"/>
    </source>
</evidence>
<reference evidence="9 10" key="1">
    <citation type="submission" date="2019-03" db="EMBL/GenBank/DDBJ databases">
        <authorList>
            <person name="Gaulin E."/>
            <person name="Dumas B."/>
        </authorList>
    </citation>
    <scope>NUCLEOTIDE SEQUENCE [LARGE SCALE GENOMIC DNA]</scope>
    <source>
        <strain evidence="9">CBS 568.67</strain>
    </source>
</reference>
<comment type="subunit">
    <text evidence="7">Component of the dolichol-phosphate mannose (DPM) synthase complex.</text>
</comment>
<dbReference type="Pfam" id="PF07297">
    <property type="entry name" value="DPM2"/>
    <property type="match status" value="1"/>
</dbReference>
<keyword evidence="10" id="KW-1185">Reference proteome</keyword>
<proteinExistence type="inferred from homology"/>
<dbReference type="GO" id="GO:0033185">
    <property type="term" value="C:dolichol-phosphate-mannose synthase complex"/>
    <property type="evidence" value="ECO:0007669"/>
    <property type="project" value="TreeGrafter"/>
</dbReference>
<sequence length="84" mass="9375">MGGSSDQSTGALLLTVSVVSYIYYILWVIITPFVDKDHVVQSFFPERYYAIAIPSILLVVFLTVCSTFIGLVMIRSKPPKSKNE</sequence>
<feature type="transmembrane region" description="Helical" evidence="7">
    <location>
        <begin position="50"/>
        <end position="74"/>
    </location>
</feature>
<dbReference type="InterPro" id="IPR009914">
    <property type="entry name" value="DPM2"/>
</dbReference>
<reference evidence="8" key="2">
    <citation type="submission" date="2019-06" db="EMBL/GenBank/DDBJ databases">
        <title>Genomics analysis of Aphanomyces spp. identifies a new class of oomycete effector associated with host adaptation.</title>
        <authorList>
            <person name="Gaulin E."/>
        </authorList>
    </citation>
    <scope>NUCLEOTIDE SEQUENCE</scope>
    <source>
        <strain evidence="8">CBS 578.67</strain>
    </source>
</reference>
<evidence type="ECO:0000313" key="8">
    <source>
        <dbReference type="EMBL" id="KAF0700589.1"/>
    </source>
</evidence>
<organism evidence="9 10">
    <name type="scientific">Aphanomyces stellatus</name>
    <dbReference type="NCBI Taxonomy" id="120398"/>
    <lineage>
        <taxon>Eukaryota</taxon>
        <taxon>Sar</taxon>
        <taxon>Stramenopiles</taxon>
        <taxon>Oomycota</taxon>
        <taxon>Saprolegniomycetes</taxon>
        <taxon>Saprolegniales</taxon>
        <taxon>Verrucalvaceae</taxon>
        <taxon>Aphanomyces</taxon>
    </lineage>
</organism>
<comment type="pathway">
    <text evidence="7">Protein modification; protein glycosylation.</text>
</comment>
<evidence type="ECO:0000256" key="5">
    <source>
        <dbReference type="ARBA" id="ARBA00022989"/>
    </source>
</evidence>
<dbReference type="GO" id="GO:0180047">
    <property type="term" value="P:dolichol phosphate mannose biosynthetic process"/>
    <property type="evidence" value="ECO:0007669"/>
    <property type="project" value="InterPro"/>
</dbReference>
<keyword evidence="3 7" id="KW-0812">Transmembrane</keyword>
<name>A0A485KLX6_9STRA</name>
<evidence type="ECO:0000256" key="6">
    <source>
        <dbReference type="ARBA" id="ARBA00023136"/>
    </source>
</evidence>
<dbReference type="UniPathway" id="UPA00378"/>
<evidence type="ECO:0000256" key="3">
    <source>
        <dbReference type="ARBA" id="ARBA00022692"/>
    </source>
</evidence>
<accession>A0A485KLX6</accession>
<dbReference type="GO" id="GO:0005789">
    <property type="term" value="C:endoplasmic reticulum membrane"/>
    <property type="evidence" value="ECO:0007669"/>
    <property type="project" value="UniProtKB-SubCell"/>
</dbReference>
<dbReference type="GO" id="GO:0030234">
    <property type="term" value="F:enzyme regulator activity"/>
    <property type="evidence" value="ECO:0007669"/>
    <property type="project" value="UniProtKB-UniRule"/>
</dbReference>
<comment type="subcellular location">
    <subcellularLocation>
        <location evidence="1 7">Endoplasmic reticulum membrane</location>
        <topology evidence="1 7">Multi-pass membrane protein</topology>
    </subcellularLocation>
</comment>
<comment type="function">
    <text evidence="7">Regulatory subunit of the dolichol-phosphate mannose (DPM) synthase complex; essential for the ER localization.</text>
</comment>
<dbReference type="PANTHER" id="PTHR15039:SF11">
    <property type="entry name" value="DOLICHOL PHOSPHATE-MANNOSE BIOSYNTHESIS REGULATORY PROTEIN"/>
    <property type="match status" value="1"/>
</dbReference>
<dbReference type="PANTHER" id="PTHR15039">
    <property type="entry name" value="DOLICHOL PHOSPHATE-MANNOSE BIOSYNTHESIS REGULATORY PROTEIN"/>
    <property type="match status" value="1"/>
</dbReference>
<evidence type="ECO:0000313" key="10">
    <source>
        <dbReference type="Proteomes" id="UP000332933"/>
    </source>
</evidence>
<dbReference type="AlphaFoldDB" id="A0A485KLX6"/>
<keyword evidence="6 7" id="KW-0472">Membrane</keyword>
<evidence type="ECO:0000256" key="4">
    <source>
        <dbReference type="ARBA" id="ARBA00022824"/>
    </source>
</evidence>
<keyword evidence="5 7" id="KW-1133">Transmembrane helix</keyword>
<evidence type="ECO:0000256" key="1">
    <source>
        <dbReference type="ARBA" id="ARBA00004477"/>
    </source>
</evidence>
<dbReference type="EMBL" id="VJMH01005117">
    <property type="protein sequence ID" value="KAF0700589.1"/>
    <property type="molecule type" value="Genomic_DNA"/>
</dbReference>
<evidence type="ECO:0000256" key="2">
    <source>
        <dbReference type="ARBA" id="ARBA00005478"/>
    </source>
</evidence>
<comment type="similarity">
    <text evidence="2 7">Belongs to the DPM2 family.</text>
</comment>
<dbReference type="EMBL" id="CAADRA010005138">
    <property type="protein sequence ID" value="VFT85809.1"/>
    <property type="molecule type" value="Genomic_DNA"/>
</dbReference>
<evidence type="ECO:0000256" key="7">
    <source>
        <dbReference type="RuleBase" id="RU365084"/>
    </source>
</evidence>
<dbReference type="Proteomes" id="UP000332933">
    <property type="component" value="Unassembled WGS sequence"/>
</dbReference>
<dbReference type="OrthoDB" id="311279at2759"/>
<gene>
    <name evidence="9" type="primary">Aste57867_8925</name>
    <name evidence="8" type="ORF">As57867_008890</name>
    <name evidence="9" type="ORF">ASTE57867_8925</name>
</gene>
<keyword evidence="4 7" id="KW-0256">Endoplasmic reticulum</keyword>
<feature type="transmembrane region" description="Helical" evidence="7">
    <location>
        <begin position="12"/>
        <end position="30"/>
    </location>
</feature>
<protein>
    <recommendedName>
        <fullName evidence="7">Dolichol phosphate-mannose biosynthesis regulatory protein</fullName>
    </recommendedName>
</protein>